<protein>
    <submittedName>
        <fullName evidence="1">DNA polymerase-3 subunit delta</fullName>
    </submittedName>
</protein>
<dbReference type="RefSeq" id="WP_100426825.1">
    <property type="nucleotide sequence ID" value="NZ_PGEX01000001.1"/>
</dbReference>
<dbReference type="Gene3D" id="3.40.50.300">
    <property type="entry name" value="P-loop containing nucleotide triphosphate hydrolases"/>
    <property type="match status" value="1"/>
</dbReference>
<accession>A0A2M9A8C7</accession>
<dbReference type="EMBL" id="PGEX01000001">
    <property type="protein sequence ID" value="PJJ41969.1"/>
    <property type="molecule type" value="Genomic_DNA"/>
</dbReference>
<evidence type="ECO:0000313" key="1">
    <source>
        <dbReference type="EMBL" id="PJJ41969.1"/>
    </source>
</evidence>
<organism evidence="1 2">
    <name type="scientific">Hallerella succinigenes</name>
    <dbReference type="NCBI Taxonomy" id="1896222"/>
    <lineage>
        <taxon>Bacteria</taxon>
        <taxon>Pseudomonadati</taxon>
        <taxon>Fibrobacterota</taxon>
        <taxon>Fibrobacteria</taxon>
        <taxon>Fibrobacterales</taxon>
        <taxon>Fibrobacteraceae</taxon>
        <taxon>Hallerella</taxon>
    </lineage>
</organism>
<dbReference type="AlphaFoldDB" id="A0A2M9A8C7"/>
<name>A0A2M9A8C7_9BACT</name>
<dbReference type="GO" id="GO:0009360">
    <property type="term" value="C:DNA polymerase III complex"/>
    <property type="evidence" value="ECO:0007669"/>
    <property type="project" value="TreeGrafter"/>
</dbReference>
<keyword evidence="2" id="KW-1185">Reference proteome</keyword>
<proteinExistence type="predicted"/>
<dbReference type="PANTHER" id="PTHR11669">
    <property type="entry name" value="REPLICATION FACTOR C / DNA POLYMERASE III GAMMA-TAU SUBUNIT"/>
    <property type="match status" value="1"/>
</dbReference>
<dbReference type="GO" id="GO:0006261">
    <property type="term" value="P:DNA-templated DNA replication"/>
    <property type="evidence" value="ECO:0007669"/>
    <property type="project" value="TreeGrafter"/>
</dbReference>
<reference evidence="1 2" key="1">
    <citation type="submission" date="2017-11" db="EMBL/GenBank/DDBJ databases">
        <title>Animal gut microbial communities from fecal samples from Wisconsin, USA.</title>
        <authorList>
            <person name="Neumann A."/>
        </authorList>
    </citation>
    <scope>NUCLEOTIDE SEQUENCE [LARGE SCALE GENOMIC DNA]</scope>
    <source>
        <strain evidence="1 2">UWS3</strain>
    </source>
</reference>
<dbReference type="Pfam" id="PF13177">
    <property type="entry name" value="DNA_pol3_delta2"/>
    <property type="match status" value="1"/>
</dbReference>
<dbReference type="InterPro" id="IPR050238">
    <property type="entry name" value="DNA_Rep/Repair_Clamp_Loader"/>
</dbReference>
<dbReference type="SUPFAM" id="SSF52540">
    <property type="entry name" value="P-loop containing nucleoside triphosphate hydrolases"/>
    <property type="match status" value="1"/>
</dbReference>
<dbReference type="InterPro" id="IPR027417">
    <property type="entry name" value="P-loop_NTPase"/>
</dbReference>
<dbReference type="Proteomes" id="UP000231134">
    <property type="component" value="Unassembled WGS sequence"/>
</dbReference>
<gene>
    <name evidence="1" type="ORF">BGX16_1982</name>
</gene>
<evidence type="ECO:0000313" key="2">
    <source>
        <dbReference type="Proteomes" id="UP000231134"/>
    </source>
</evidence>
<comment type="caution">
    <text evidence="1">The sequence shown here is derived from an EMBL/GenBank/DDBJ whole genome shotgun (WGS) entry which is preliminary data.</text>
</comment>
<dbReference type="OrthoDB" id="9809531at2"/>
<sequence length="372" mass="40474">MTKYCLQGPESQKGARQLLVNALVENRFPQAVLIEGERGIGKKALAIELAKTLCCTEENAPCGHCFGCKLAMDPGNVQSWVLPLETSEANAKSASSVSENSKAKTVEDFKAGYVSEIFKNPYSTTIVSNVAQISVDQIRNMTSQFSRASDGVRVVIIAEADRMNDAAANALLKTLEEVPTNTYFILTSSLAGRLLQTIRSRCLSLRLPPLSTTEVKEIVKNTTGETISPDALGMALGSPGMAMYYNENIAENETIAFDFLKDSVEGNYSDLFFELDKTFPRGAEGVDAAVMMLDVLNFMLSDALRLYAGEPVRLADRRESLEQLNLGRLGTEALEKAILDVNETSAKIAGRKNSVTVALQTLAIGLFEGYKR</sequence>
<dbReference type="PANTHER" id="PTHR11669:SF8">
    <property type="entry name" value="DNA POLYMERASE III SUBUNIT DELTA"/>
    <property type="match status" value="1"/>
</dbReference>